<proteinExistence type="predicted"/>
<keyword evidence="2" id="KW-0547">Nucleotide-binding</keyword>
<dbReference type="GO" id="GO:0005524">
    <property type="term" value="F:ATP binding"/>
    <property type="evidence" value="ECO:0007669"/>
    <property type="project" value="UniProtKB-KW"/>
</dbReference>
<dbReference type="KEGG" id="ssau:H8M03_02915"/>
<keyword evidence="2" id="KW-0067">ATP-binding</keyword>
<dbReference type="RefSeq" id="WP_187480268.1">
    <property type="nucleotide sequence ID" value="NZ_CP060697.1"/>
</dbReference>
<gene>
    <name evidence="2" type="ORF">H8M03_02915</name>
</gene>
<dbReference type="Proteomes" id="UP000515861">
    <property type="component" value="Chromosome"/>
</dbReference>
<evidence type="ECO:0000313" key="3">
    <source>
        <dbReference type="Proteomes" id="UP000515861"/>
    </source>
</evidence>
<organism evidence="2 3">
    <name type="scientific">Sphingomonas sabuli</name>
    <dbReference type="NCBI Taxonomy" id="2764186"/>
    <lineage>
        <taxon>Bacteria</taxon>
        <taxon>Pseudomonadati</taxon>
        <taxon>Pseudomonadota</taxon>
        <taxon>Alphaproteobacteria</taxon>
        <taxon>Sphingomonadales</taxon>
        <taxon>Sphingomonadaceae</taxon>
        <taxon>Sphingomonas</taxon>
    </lineage>
</organism>
<dbReference type="Gene3D" id="3.30.565.10">
    <property type="entry name" value="Histidine kinase-like ATPase, C-terminal domain"/>
    <property type="match status" value="1"/>
</dbReference>
<dbReference type="EMBL" id="CP060697">
    <property type="protein sequence ID" value="QNM83313.1"/>
    <property type="molecule type" value="Genomic_DNA"/>
</dbReference>
<reference evidence="2 3" key="1">
    <citation type="submission" date="2020-08" db="EMBL/GenBank/DDBJ databases">
        <title>Sphingomonas sp. sand1-3 16S ribosomal RNA gene Genome sequencing and assembly.</title>
        <authorList>
            <person name="Kang M."/>
        </authorList>
    </citation>
    <scope>NUCLEOTIDE SEQUENCE [LARGE SCALE GENOMIC DNA]</scope>
    <source>
        <strain evidence="3">sand1-3</strain>
    </source>
</reference>
<protein>
    <submittedName>
        <fullName evidence="2">ATP-binding protein</fullName>
    </submittedName>
</protein>
<name>A0A7G9L3W4_9SPHN</name>
<evidence type="ECO:0000256" key="1">
    <source>
        <dbReference type="SAM" id="MobiDB-lite"/>
    </source>
</evidence>
<accession>A0A7G9L3W4</accession>
<dbReference type="InterPro" id="IPR036890">
    <property type="entry name" value="HATPase_C_sf"/>
</dbReference>
<feature type="region of interest" description="Disordered" evidence="1">
    <location>
        <begin position="460"/>
        <end position="501"/>
    </location>
</feature>
<keyword evidence="3" id="KW-1185">Reference proteome</keyword>
<sequence length="538" mass="58825">MNAQPPTDPIRDEDVRVGSYSLETLTTGMYEEPLHCVREYVQNAFDAIRSARATGLLSDAAGLVTIAISGSAKRPTLSIKDDGEGIPSAIAATTLVSIGASRKRSAINAGFRGIGRLAGIAYCTTLRFTTSARGEDKATVVEFDCGKMRGYMRPGADVQDVVDVMVRCATTGTRAAAVNDHFTEVEMIGLNGIGVEFAEIDRLVPYLRQVCPTDYSDRFTPAPKIRAFATSLGHPLAFVEIETRYKREKNQILKAYDDSAPTKGKTSIITDVELINSAELGWHGWIGLSNFKGEIIDDTVAGIRFRIKNIQVGGSDIIEDLGADLTVGGTEGRLQRWAVGEIFITDPAVVPNARRDGFEDGTRWREIRADIRARVARRVVTLVRNASTSRKTLKSIQTDARGVSIQLNREWIDEETAGKISDSIDKLLVRLRSDKLTGGEPNEVGEQVSKLKEMKDKLVELRNRPRPEPDPEPEPDAEPEPESGEAESGDDGARSSFGDWPSNALLNALMEVLTEEFGDDEAQRLIGLACGLLETREQ</sequence>
<feature type="compositionally biased region" description="Acidic residues" evidence="1">
    <location>
        <begin position="470"/>
        <end position="490"/>
    </location>
</feature>
<evidence type="ECO:0000313" key="2">
    <source>
        <dbReference type="EMBL" id="QNM83313.1"/>
    </source>
</evidence>
<feature type="compositionally biased region" description="Basic and acidic residues" evidence="1">
    <location>
        <begin position="460"/>
        <end position="469"/>
    </location>
</feature>
<dbReference type="AlphaFoldDB" id="A0A7G9L3W4"/>
<dbReference type="Pfam" id="PF13589">
    <property type="entry name" value="HATPase_c_3"/>
    <property type="match status" value="1"/>
</dbReference>
<dbReference type="SUPFAM" id="SSF55874">
    <property type="entry name" value="ATPase domain of HSP90 chaperone/DNA topoisomerase II/histidine kinase"/>
    <property type="match status" value="1"/>
</dbReference>